<evidence type="ECO:0000313" key="2">
    <source>
        <dbReference type="Proteomes" id="UP000887574"/>
    </source>
</evidence>
<dbReference type="AlphaFoldDB" id="A0A915DPA0"/>
<dbReference type="PRINTS" id="PR00838">
    <property type="entry name" value="V5ALLERGEN"/>
</dbReference>
<dbReference type="Pfam" id="PF00188">
    <property type="entry name" value="CAP"/>
    <property type="match status" value="2"/>
</dbReference>
<evidence type="ECO:0000259" key="1">
    <source>
        <dbReference type="SMART" id="SM00198"/>
    </source>
</evidence>
<name>A0A915DPA0_9BILA</name>
<dbReference type="SUPFAM" id="SSF55797">
    <property type="entry name" value="PR-1-like"/>
    <property type="match status" value="2"/>
</dbReference>
<protein>
    <submittedName>
        <fullName evidence="3">SCP domain-containing protein</fullName>
    </submittedName>
</protein>
<dbReference type="Gene3D" id="3.40.33.10">
    <property type="entry name" value="CAP"/>
    <property type="match status" value="2"/>
</dbReference>
<dbReference type="InterPro" id="IPR014044">
    <property type="entry name" value="CAP_dom"/>
</dbReference>
<feature type="domain" description="SCP" evidence="1">
    <location>
        <begin position="1"/>
        <end position="124"/>
    </location>
</feature>
<dbReference type="PRINTS" id="PR00837">
    <property type="entry name" value="V5TPXLIKE"/>
</dbReference>
<dbReference type="InterPro" id="IPR001283">
    <property type="entry name" value="CRISP-related"/>
</dbReference>
<organism evidence="2 3">
    <name type="scientific">Ditylenchus dipsaci</name>
    <dbReference type="NCBI Taxonomy" id="166011"/>
    <lineage>
        <taxon>Eukaryota</taxon>
        <taxon>Metazoa</taxon>
        <taxon>Ecdysozoa</taxon>
        <taxon>Nematoda</taxon>
        <taxon>Chromadorea</taxon>
        <taxon>Rhabditida</taxon>
        <taxon>Tylenchina</taxon>
        <taxon>Tylenchomorpha</taxon>
        <taxon>Sphaerularioidea</taxon>
        <taxon>Anguinidae</taxon>
        <taxon>Anguininae</taxon>
        <taxon>Ditylenchus</taxon>
    </lineage>
</organism>
<dbReference type="CDD" id="cd05380">
    <property type="entry name" value="CAP_euk"/>
    <property type="match status" value="2"/>
</dbReference>
<accession>A0A915DPA0</accession>
<keyword evidence="2" id="KW-1185">Reference proteome</keyword>
<dbReference type="Proteomes" id="UP000887574">
    <property type="component" value="Unplaced"/>
</dbReference>
<feature type="domain" description="SCP" evidence="1">
    <location>
        <begin position="188"/>
        <end position="344"/>
    </location>
</feature>
<dbReference type="InterPro" id="IPR035940">
    <property type="entry name" value="CAP_sf"/>
</dbReference>
<dbReference type="WBParaSite" id="jg22169">
    <property type="protein sequence ID" value="jg22169"/>
    <property type="gene ID" value="jg22169"/>
</dbReference>
<sequence>MQTLYKIYNQTLEDSAQLWANNCTAKHSGPGENMYYLSGNVSAETALLAASDFWWGELAQFGMNRDLIFTQAEIPVGHWSEMAWGRTTQLGCGVTFCPNGAPPFPWPTATLLFCHYREYGNYLNNKVYEAGSPCTKDKDCTTFPNSYCNANMGLCLTVPLSSLPTALPTTTTIPTTTVAPEFTTLTAAERSMALDYHNSYRSQLAKGQAVNKSKETMPQGKNIYQLSYDESLEASAQALANKCKLTGSQPGVHMLSYPIKASFEFVIEGATQYWWSELAQLGINQQLNYTQVEAMKTVSHWSQMAWGKTTSLGCAMAWCTDRAPPVGNATILVCQYKAVGSIINQLVYEAGSPCAIDADCTTYANSNLFLVRTLDQQASFSKADFYNYIFTYLGNQEVAGPNYAQIQPLFLDCYTRGSNVSNLPSKFWYTRYVDAQTDGNFAGGQIVEIGYKLELNWTQHIYLFEYVHPSHRPFTGLDPDYTHHGNENRISWILNH</sequence>
<evidence type="ECO:0000313" key="3">
    <source>
        <dbReference type="WBParaSite" id="jg22169"/>
    </source>
</evidence>
<proteinExistence type="predicted"/>
<reference evidence="3" key="1">
    <citation type="submission" date="2022-11" db="UniProtKB">
        <authorList>
            <consortium name="WormBaseParasite"/>
        </authorList>
    </citation>
    <scope>IDENTIFICATION</scope>
</reference>
<dbReference type="SMART" id="SM00198">
    <property type="entry name" value="SCP"/>
    <property type="match status" value="2"/>
</dbReference>
<dbReference type="PANTHER" id="PTHR10334">
    <property type="entry name" value="CYSTEINE-RICH SECRETORY PROTEIN-RELATED"/>
    <property type="match status" value="1"/>
</dbReference>
<dbReference type="InterPro" id="IPR002413">
    <property type="entry name" value="V5_allergen-like"/>
</dbReference>